<evidence type="ECO:0000259" key="1">
    <source>
        <dbReference type="Pfam" id="PF01844"/>
    </source>
</evidence>
<dbReference type="GO" id="GO:0004519">
    <property type="term" value="F:endonuclease activity"/>
    <property type="evidence" value="ECO:0007669"/>
    <property type="project" value="InterPro"/>
</dbReference>
<name>W4M6I2_9BACT</name>
<gene>
    <name evidence="2" type="ORF">ETSY2_24050</name>
</gene>
<comment type="caution">
    <text evidence="2">The sequence shown here is derived from an EMBL/GenBank/DDBJ whole genome shotgun (WGS) entry which is preliminary data.</text>
</comment>
<dbReference type="GO" id="GO:0003676">
    <property type="term" value="F:nucleic acid binding"/>
    <property type="evidence" value="ECO:0007669"/>
    <property type="project" value="InterPro"/>
</dbReference>
<dbReference type="EMBL" id="AZHX01001002">
    <property type="protein sequence ID" value="ETX05252.1"/>
    <property type="molecule type" value="Genomic_DNA"/>
</dbReference>
<keyword evidence="3" id="KW-1185">Reference proteome</keyword>
<reference evidence="2 3" key="1">
    <citation type="journal article" date="2014" name="Nature">
        <title>An environmental bacterial taxon with a large and distinct metabolic repertoire.</title>
        <authorList>
            <person name="Wilson M.C."/>
            <person name="Mori T."/>
            <person name="Ruckert C."/>
            <person name="Uria A.R."/>
            <person name="Helf M.J."/>
            <person name="Takada K."/>
            <person name="Gernert C."/>
            <person name="Steffens U.A."/>
            <person name="Heycke N."/>
            <person name="Schmitt S."/>
            <person name="Rinke C."/>
            <person name="Helfrich E.J."/>
            <person name="Brachmann A.O."/>
            <person name="Gurgui C."/>
            <person name="Wakimoto T."/>
            <person name="Kracht M."/>
            <person name="Crusemann M."/>
            <person name="Hentschel U."/>
            <person name="Abe I."/>
            <person name="Matsunaga S."/>
            <person name="Kalinowski J."/>
            <person name="Takeyama H."/>
            <person name="Piel J."/>
        </authorList>
    </citation>
    <scope>NUCLEOTIDE SEQUENCE [LARGE SCALE GENOMIC DNA]</scope>
    <source>
        <strain evidence="3">TSY2</strain>
    </source>
</reference>
<dbReference type="Pfam" id="PF01844">
    <property type="entry name" value="HNH"/>
    <property type="match status" value="1"/>
</dbReference>
<dbReference type="HOGENOM" id="CLU_104142_1_0_7"/>
<dbReference type="Gene3D" id="1.10.30.50">
    <property type="match status" value="1"/>
</dbReference>
<evidence type="ECO:0000313" key="2">
    <source>
        <dbReference type="EMBL" id="ETX05252.1"/>
    </source>
</evidence>
<dbReference type="InterPro" id="IPR003615">
    <property type="entry name" value="HNH_nuc"/>
</dbReference>
<dbReference type="AlphaFoldDB" id="W4M6I2"/>
<evidence type="ECO:0000313" key="3">
    <source>
        <dbReference type="Proteomes" id="UP000019140"/>
    </source>
</evidence>
<dbReference type="InterPro" id="IPR002711">
    <property type="entry name" value="HNH"/>
</dbReference>
<protein>
    <recommendedName>
        <fullName evidence="1">HNH domain-containing protein</fullName>
    </recommendedName>
</protein>
<dbReference type="GO" id="GO:0008270">
    <property type="term" value="F:zinc ion binding"/>
    <property type="evidence" value="ECO:0007669"/>
    <property type="project" value="InterPro"/>
</dbReference>
<organism evidence="2 3">
    <name type="scientific">Candidatus Entotheonella gemina</name>
    <dbReference type="NCBI Taxonomy" id="1429439"/>
    <lineage>
        <taxon>Bacteria</taxon>
        <taxon>Pseudomonadati</taxon>
        <taxon>Nitrospinota/Tectimicrobiota group</taxon>
        <taxon>Candidatus Tectimicrobiota</taxon>
        <taxon>Candidatus Entotheonellia</taxon>
        <taxon>Candidatus Entotheonellales</taxon>
        <taxon>Candidatus Entotheonellaceae</taxon>
        <taxon>Candidatus Entotheonella</taxon>
    </lineage>
</organism>
<accession>W4M6I2</accession>
<sequence>MHVDHIVPEVAGGLTVPENLCLACFACNVFKGAQQQGVDSLTGETVSLFHPVHQRWRDHFTWDESKTHIIGLTASGRVTITALNMNNPTVVRARHRWVSAGWHPPDV</sequence>
<dbReference type="CDD" id="cd00085">
    <property type="entry name" value="HNHc"/>
    <property type="match status" value="1"/>
</dbReference>
<proteinExistence type="predicted"/>
<dbReference type="Proteomes" id="UP000019140">
    <property type="component" value="Unassembled WGS sequence"/>
</dbReference>
<feature type="domain" description="HNH" evidence="1">
    <location>
        <begin position="2"/>
        <end position="33"/>
    </location>
</feature>